<keyword evidence="3" id="KW-1185">Reference proteome</keyword>
<accession>S8DMT2</accession>
<proteinExistence type="predicted"/>
<reference evidence="2 3" key="1">
    <citation type="journal article" date="2012" name="Science">
        <title>The Paleozoic origin of enzymatic lignin decomposition reconstructed from 31 fungal genomes.</title>
        <authorList>
            <person name="Floudas D."/>
            <person name="Binder M."/>
            <person name="Riley R."/>
            <person name="Barry K."/>
            <person name="Blanchette R.A."/>
            <person name="Henrissat B."/>
            <person name="Martinez A.T."/>
            <person name="Otillar R."/>
            <person name="Spatafora J.W."/>
            <person name="Yadav J.S."/>
            <person name="Aerts A."/>
            <person name="Benoit I."/>
            <person name="Boyd A."/>
            <person name="Carlson A."/>
            <person name="Copeland A."/>
            <person name="Coutinho P.M."/>
            <person name="de Vries R.P."/>
            <person name="Ferreira P."/>
            <person name="Findley K."/>
            <person name="Foster B."/>
            <person name="Gaskell J."/>
            <person name="Glotzer D."/>
            <person name="Gorecki P."/>
            <person name="Heitman J."/>
            <person name="Hesse C."/>
            <person name="Hori C."/>
            <person name="Igarashi K."/>
            <person name="Jurgens J.A."/>
            <person name="Kallen N."/>
            <person name="Kersten P."/>
            <person name="Kohler A."/>
            <person name="Kuees U."/>
            <person name="Kumar T.K.A."/>
            <person name="Kuo A."/>
            <person name="LaButti K."/>
            <person name="Larrondo L.F."/>
            <person name="Lindquist E."/>
            <person name="Ling A."/>
            <person name="Lombard V."/>
            <person name="Lucas S."/>
            <person name="Lundell T."/>
            <person name="Martin R."/>
            <person name="McLaughlin D.J."/>
            <person name="Morgenstern I."/>
            <person name="Morin E."/>
            <person name="Murat C."/>
            <person name="Nagy L.G."/>
            <person name="Nolan M."/>
            <person name="Ohm R.A."/>
            <person name="Patyshakuliyeva A."/>
            <person name="Rokas A."/>
            <person name="Ruiz-Duenas F.J."/>
            <person name="Sabat G."/>
            <person name="Salamov A."/>
            <person name="Samejima M."/>
            <person name="Schmutz J."/>
            <person name="Slot J.C."/>
            <person name="St John F."/>
            <person name="Stenlid J."/>
            <person name="Sun H."/>
            <person name="Sun S."/>
            <person name="Syed K."/>
            <person name="Tsang A."/>
            <person name="Wiebenga A."/>
            <person name="Young D."/>
            <person name="Pisabarro A."/>
            <person name="Eastwood D.C."/>
            <person name="Martin F."/>
            <person name="Cullen D."/>
            <person name="Grigoriev I.V."/>
            <person name="Hibbett D.S."/>
        </authorList>
    </citation>
    <scope>NUCLEOTIDE SEQUENCE</scope>
    <source>
        <strain evidence="3">FP-58527</strain>
    </source>
</reference>
<feature type="transmembrane region" description="Helical" evidence="1">
    <location>
        <begin position="12"/>
        <end position="33"/>
    </location>
</feature>
<evidence type="ECO:0000313" key="3">
    <source>
        <dbReference type="Proteomes" id="UP000015241"/>
    </source>
</evidence>
<keyword evidence="1" id="KW-0812">Transmembrane</keyword>
<dbReference type="AlphaFoldDB" id="S8DMT2"/>
<organism evidence="2 3">
    <name type="scientific">Fomitopsis schrenkii</name>
    <name type="common">Brown rot fungus</name>
    <dbReference type="NCBI Taxonomy" id="2126942"/>
    <lineage>
        <taxon>Eukaryota</taxon>
        <taxon>Fungi</taxon>
        <taxon>Dikarya</taxon>
        <taxon>Basidiomycota</taxon>
        <taxon>Agaricomycotina</taxon>
        <taxon>Agaricomycetes</taxon>
        <taxon>Polyporales</taxon>
        <taxon>Fomitopsis</taxon>
    </lineage>
</organism>
<dbReference type="HOGENOM" id="CLU_384960_0_0_1"/>
<protein>
    <submittedName>
        <fullName evidence="2">Uncharacterized protein</fullName>
    </submittedName>
</protein>
<keyword evidence="1" id="KW-0472">Membrane</keyword>
<feature type="transmembrane region" description="Helical" evidence="1">
    <location>
        <begin position="428"/>
        <end position="447"/>
    </location>
</feature>
<evidence type="ECO:0000256" key="1">
    <source>
        <dbReference type="SAM" id="Phobius"/>
    </source>
</evidence>
<dbReference type="EMBL" id="KE504249">
    <property type="protein sequence ID" value="EPS93967.1"/>
    <property type="molecule type" value="Genomic_DNA"/>
</dbReference>
<keyword evidence="1" id="KW-1133">Transmembrane helix</keyword>
<dbReference type="OrthoDB" id="3053610at2759"/>
<feature type="transmembrane region" description="Helical" evidence="1">
    <location>
        <begin position="561"/>
        <end position="581"/>
    </location>
</feature>
<feature type="transmembrane region" description="Helical" evidence="1">
    <location>
        <begin position="656"/>
        <end position="678"/>
    </location>
</feature>
<dbReference type="InParanoid" id="S8DMT2"/>
<gene>
    <name evidence="2" type="ORF">FOMPIDRAFT_1020298</name>
</gene>
<sequence length="718" mass="78585">MRSFEELLNDTLGCLYLLGLFSVMLLCSGWYLALTRLDDAADTASRALDTGKTMVDLVCGWNIIVSKHGNAFSLLDKIPVILPGEFAASALTSPRSAAQLISFNGSVPDLGIHLDTDKVPYLYVTTSCYLHTIWKLTLSHEAVEPTPLLAFIHASTSPFGDWIIRSDYMVAKLVNYAITRGIVTSICELIARYYAVFAIHTTPVFSLLTVCSHFGLSTLEVTKMPVVQSGGSEVSTSVLQLQYYRESRPRARTTGHQGDPGGGVEGVLGRVGPCVRFSIELSQYGDGRYPVLASHTPQRGVLGPSGPAASLHSSAAMRSTIATYLPMSGLTTCFILPGQKPSGHTSVTASDGPVIRMPLRPEPLLCGLLLWSLRCPGPTVNQCEPMRGRAHIRVSRTVDLSMLKGSDHTKLPAVLTDSFSLMTGIEQLLNGTLGCLCLVGLFSVMFLDTGKTMVDLAVGPSYRKRTGVWLISIAPQCGWDIILLNHGDAYSLLDRIPAILPGEFAASVRTENRHVETSHRVTFLTVQHHLYRSMLYTNTAAATATAATYTPYGNQSNRSRYWPLVMLPPFLLASGSFIATIQVQTAENIFDAFPKAKIAGTLRPASDSMVTKLVNYAITRGIVTSLWHLYLKRRTPTNAQRLTPPQFLIDYHNKTLWFLLCYIPASTLYVNSMLAIYLPQRITCCILLELKYTFSSPPVAVPEPPGYWMCGVSHEGYA</sequence>
<dbReference type="Proteomes" id="UP000015241">
    <property type="component" value="Unassembled WGS sequence"/>
</dbReference>
<name>S8DMT2_FOMSC</name>
<evidence type="ECO:0000313" key="2">
    <source>
        <dbReference type="EMBL" id="EPS93967.1"/>
    </source>
</evidence>